<name>A0ABV5AMX8_9BACL</name>
<dbReference type="RefSeq" id="WP_368781011.1">
    <property type="nucleotide sequence ID" value="NZ_CP162941.1"/>
</dbReference>
<dbReference type="EMBL" id="JBDXSU010000032">
    <property type="protein sequence ID" value="MFB5192932.1"/>
    <property type="molecule type" value="Genomic_DNA"/>
</dbReference>
<keyword evidence="1" id="KW-0812">Transmembrane</keyword>
<keyword evidence="1" id="KW-0472">Membrane</keyword>
<keyword evidence="3" id="KW-1185">Reference proteome</keyword>
<sequence>MQFVTVFLNFFFLYNQLFRLLSDAKSKRWDLVGVSLLAVIIFVLGFLISSTWGSVLIIVIFFVIRRVDAIWRKQEVLSNTGANEDANKVLNDRINEV</sequence>
<evidence type="ECO:0000256" key="1">
    <source>
        <dbReference type="SAM" id="Phobius"/>
    </source>
</evidence>
<reference evidence="2 3" key="1">
    <citation type="journal article" date="2024" name="Int. J. Mol. Sci.">
        <title>Exploration of Alicyclobacillus spp. Genome in Search of Antibiotic Resistance.</title>
        <authorList>
            <person name="Bucka-Kolendo J."/>
            <person name="Kiousi D.E."/>
            <person name="Dekowska A."/>
            <person name="Mikolajczuk-Szczyrba A."/>
            <person name="Karadedos D.M."/>
            <person name="Michael P."/>
            <person name="Galanis A."/>
            <person name="Sokolowska B."/>
        </authorList>
    </citation>
    <scope>NUCLEOTIDE SEQUENCE [LARGE SCALE GENOMIC DNA]</scope>
    <source>
        <strain evidence="2 3">KKP 3000</strain>
    </source>
</reference>
<accession>A0ABV5AMX8</accession>
<dbReference type="Proteomes" id="UP001579974">
    <property type="component" value="Unassembled WGS sequence"/>
</dbReference>
<protein>
    <submittedName>
        <fullName evidence="2">Uncharacterized protein</fullName>
    </submittedName>
</protein>
<evidence type="ECO:0000313" key="3">
    <source>
        <dbReference type="Proteomes" id="UP001579974"/>
    </source>
</evidence>
<gene>
    <name evidence="2" type="ORF">KKP3000_002526</name>
</gene>
<proteinExistence type="predicted"/>
<evidence type="ECO:0000313" key="2">
    <source>
        <dbReference type="EMBL" id="MFB5192932.1"/>
    </source>
</evidence>
<keyword evidence="1" id="KW-1133">Transmembrane helix</keyword>
<organism evidence="2 3">
    <name type="scientific">Alicyclobacillus fastidiosus</name>
    <dbReference type="NCBI Taxonomy" id="392011"/>
    <lineage>
        <taxon>Bacteria</taxon>
        <taxon>Bacillati</taxon>
        <taxon>Bacillota</taxon>
        <taxon>Bacilli</taxon>
        <taxon>Bacillales</taxon>
        <taxon>Alicyclobacillaceae</taxon>
        <taxon>Alicyclobacillus</taxon>
    </lineage>
</organism>
<feature type="transmembrane region" description="Helical" evidence="1">
    <location>
        <begin position="35"/>
        <end position="64"/>
    </location>
</feature>
<comment type="caution">
    <text evidence="2">The sequence shown here is derived from an EMBL/GenBank/DDBJ whole genome shotgun (WGS) entry which is preliminary data.</text>
</comment>